<protein>
    <recommendedName>
        <fullName evidence="6">Alpha-1,6-mannosyl-glycoprotein 2-beta-N-acetylglucosaminyltransferase</fullName>
        <ecNumber evidence="5">2.4.1.143</ecNumber>
    </recommendedName>
    <alternativeName>
        <fullName evidence="21">Beta-1,2-N-acetylglucosaminyltransferase II</fullName>
    </alternativeName>
    <alternativeName>
        <fullName evidence="20">GlcNAc-T II</fullName>
    </alternativeName>
    <alternativeName>
        <fullName evidence="19">Mannoside acetylglucosaminyltransferase 2</fullName>
    </alternativeName>
    <alternativeName>
        <fullName evidence="18">N-glycosyl-oligosaccharide-glycoprotein N-acetylglucosaminyltransferase II</fullName>
    </alternativeName>
</protein>
<evidence type="ECO:0000256" key="3">
    <source>
        <dbReference type="ARBA" id="ARBA00004922"/>
    </source>
</evidence>
<evidence type="ECO:0000313" key="28">
    <source>
        <dbReference type="Proteomes" id="UP001152759"/>
    </source>
</evidence>
<evidence type="ECO:0000256" key="23">
    <source>
        <dbReference type="PIRSR" id="PIRSR607754-1"/>
    </source>
</evidence>
<evidence type="ECO:0000256" key="16">
    <source>
        <dbReference type="ARBA" id="ARBA00023180"/>
    </source>
</evidence>
<evidence type="ECO:0000256" key="22">
    <source>
        <dbReference type="ARBA" id="ARBA00093257"/>
    </source>
</evidence>
<evidence type="ECO:0000256" key="6">
    <source>
        <dbReference type="ARBA" id="ARBA00014817"/>
    </source>
</evidence>
<feature type="disulfide bond" evidence="25">
    <location>
        <begin position="389"/>
        <end position="412"/>
    </location>
</feature>
<proteinExistence type="inferred from homology"/>
<evidence type="ECO:0000256" key="18">
    <source>
        <dbReference type="ARBA" id="ARBA00029663"/>
    </source>
</evidence>
<keyword evidence="17 24" id="KW-0464">Manganese</keyword>
<evidence type="ECO:0000256" key="10">
    <source>
        <dbReference type="ARBA" id="ARBA00022723"/>
    </source>
</evidence>
<keyword evidence="7" id="KW-0328">Glycosyltransferase</keyword>
<comment type="cofactor">
    <cofactor evidence="1 24">
        <name>Mn(2+)</name>
        <dbReference type="ChEBI" id="CHEBI:29035"/>
    </cofactor>
</comment>
<feature type="binding site" evidence="24">
    <location>
        <position position="319"/>
    </location>
    <ligand>
        <name>Mn(2+)</name>
        <dbReference type="ChEBI" id="CHEBI:29035"/>
    </ligand>
</feature>
<evidence type="ECO:0000256" key="7">
    <source>
        <dbReference type="ARBA" id="ARBA00022676"/>
    </source>
</evidence>
<name>A0A9P0APL7_BEMTA</name>
<keyword evidence="10 24" id="KW-0479">Metal-binding</keyword>
<evidence type="ECO:0000256" key="4">
    <source>
        <dbReference type="ARBA" id="ARBA00011011"/>
    </source>
</evidence>
<dbReference type="Proteomes" id="UP001152759">
    <property type="component" value="Chromosome 9"/>
</dbReference>
<dbReference type="Gene3D" id="3.90.550.10">
    <property type="entry name" value="Spore Coat Polysaccharide Biosynthesis Protein SpsA, Chain A"/>
    <property type="match status" value="1"/>
</dbReference>
<feature type="binding site" evidence="23">
    <location>
        <begin position="181"/>
        <end position="185"/>
    </location>
    <ligand>
        <name>substrate</name>
    </ligand>
</feature>
<evidence type="ECO:0000256" key="5">
    <source>
        <dbReference type="ARBA" id="ARBA00012613"/>
    </source>
</evidence>
<dbReference type="GO" id="GO:0000139">
    <property type="term" value="C:Golgi membrane"/>
    <property type="evidence" value="ECO:0007669"/>
    <property type="project" value="UniProtKB-SubCell"/>
</dbReference>
<evidence type="ECO:0000256" key="21">
    <source>
        <dbReference type="ARBA" id="ARBA00032915"/>
    </source>
</evidence>
<feature type="disulfide bond" evidence="25">
    <location>
        <begin position="394"/>
        <end position="493"/>
    </location>
</feature>
<sequence>MTKWLFSANYSNVLSTSQSCRCRRTSNELHSVVFIEWSFTIVTLLNFSKLDIYLHAVIYRLSRCHLSTCFRPLLLPSVCVLFFLLHLYFLHTANLKAGDEAYLTGNDAVPYPTSAFNMISPKLQNYLIGTLSDIRTNSIPQVLMTSYDIQESIKKYNELQIVENQNVFGPLLNDSLVLVIQVHNRIQYLRHLITSLAKAKDIESALLIFSHDYYDAEINELVQTIRFCKFMQIFYPHSIQTHMNEFPGESPGDCPRNINKEQAIANGCTNALHPDLYGHYREAKITQIKHHWWWKANRVFNQLEITRHHTGLVLFLEEDHYVAEDFIHVLGIMEKTARAECPQCSIYSLGAPPKAYKSYEISEEVEQTSHLSNMGMAFNSSVWRKIYNCSKSFCEFDDYNWDFSLQHVLNNCLRRSLESLVLISPRAFHIGECGVHHTSDCTSTKAVSKVEEFLRLASKNFYPKHLTIKKTKKWRPSSIGNGGWGDIRDHELCLNMTIPQR</sequence>
<evidence type="ECO:0000256" key="9">
    <source>
        <dbReference type="ARBA" id="ARBA00022692"/>
    </source>
</evidence>
<gene>
    <name evidence="27" type="ORF">BEMITA_LOCUS14252</name>
</gene>
<evidence type="ECO:0000256" key="19">
    <source>
        <dbReference type="ARBA" id="ARBA00031203"/>
    </source>
</evidence>
<evidence type="ECO:0000256" key="8">
    <source>
        <dbReference type="ARBA" id="ARBA00022679"/>
    </source>
</evidence>
<comment type="subcellular location">
    <subcellularLocation>
        <location evidence="2">Golgi apparatus membrane</location>
        <topology evidence="2">Single-pass type II membrane protein</topology>
    </subcellularLocation>
</comment>
<keyword evidence="9 26" id="KW-0812">Transmembrane</keyword>
<evidence type="ECO:0000313" key="27">
    <source>
        <dbReference type="EMBL" id="CAH0396148.1"/>
    </source>
</evidence>
<evidence type="ECO:0000256" key="12">
    <source>
        <dbReference type="ARBA" id="ARBA00022989"/>
    </source>
</evidence>
<evidence type="ECO:0000256" key="25">
    <source>
        <dbReference type="PIRSR" id="PIRSR607754-3"/>
    </source>
</evidence>
<feature type="binding site" evidence="23">
    <location>
        <position position="212"/>
    </location>
    <ligand>
        <name>substrate</name>
    </ligand>
</feature>
<organism evidence="27 28">
    <name type="scientific">Bemisia tabaci</name>
    <name type="common">Sweetpotato whitefly</name>
    <name type="synonym">Aleurodes tabaci</name>
    <dbReference type="NCBI Taxonomy" id="7038"/>
    <lineage>
        <taxon>Eukaryota</taxon>
        <taxon>Metazoa</taxon>
        <taxon>Ecdysozoa</taxon>
        <taxon>Arthropoda</taxon>
        <taxon>Hexapoda</taxon>
        <taxon>Insecta</taxon>
        <taxon>Pterygota</taxon>
        <taxon>Neoptera</taxon>
        <taxon>Paraneoptera</taxon>
        <taxon>Hemiptera</taxon>
        <taxon>Sternorrhyncha</taxon>
        <taxon>Aleyrodoidea</taxon>
        <taxon>Aleyrodidae</taxon>
        <taxon>Aleyrodinae</taxon>
        <taxon>Bemisia</taxon>
    </lineage>
</organism>
<evidence type="ECO:0000256" key="17">
    <source>
        <dbReference type="ARBA" id="ARBA00023211"/>
    </source>
</evidence>
<feature type="binding site" evidence="23">
    <location>
        <begin position="287"/>
        <end position="291"/>
    </location>
    <ligand>
        <name>substrate</name>
    </ligand>
</feature>
<evidence type="ECO:0000256" key="11">
    <source>
        <dbReference type="ARBA" id="ARBA00022968"/>
    </source>
</evidence>
<dbReference type="GO" id="GO:0009312">
    <property type="term" value="P:oligosaccharide biosynthetic process"/>
    <property type="evidence" value="ECO:0007669"/>
    <property type="project" value="InterPro"/>
</dbReference>
<keyword evidence="13" id="KW-0333">Golgi apparatus</keyword>
<evidence type="ECO:0000256" key="15">
    <source>
        <dbReference type="ARBA" id="ARBA00023157"/>
    </source>
</evidence>
<dbReference type="Pfam" id="PF05060">
    <property type="entry name" value="MGAT2"/>
    <property type="match status" value="1"/>
</dbReference>
<keyword evidence="12 26" id="KW-1133">Transmembrane helix</keyword>
<dbReference type="PANTHER" id="PTHR12871">
    <property type="entry name" value="BETA-1,2-N-ACETYLGLUCOSAMINYLTRANSFERASE II"/>
    <property type="match status" value="1"/>
</dbReference>
<dbReference type="EMBL" id="OU963870">
    <property type="protein sequence ID" value="CAH0396148.1"/>
    <property type="molecule type" value="Genomic_DNA"/>
</dbReference>
<feature type="disulfide bond" evidence="25">
    <location>
        <begin position="341"/>
        <end position="344"/>
    </location>
</feature>
<evidence type="ECO:0000256" key="20">
    <source>
        <dbReference type="ARBA" id="ARBA00032552"/>
    </source>
</evidence>
<evidence type="ECO:0000256" key="2">
    <source>
        <dbReference type="ARBA" id="ARBA00004323"/>
    </source>
</evidence>
<keyword evidence="16" id="KW-0325">Glycoprotein</keyword>
<dbReference type="PANTHER" id="PTHR12871:SF0">
    <property type="entry name" value="ALPHA-1,6-MANNOSYL-GLYCOPROTEIN 2-BETA-N-ACETYLGLUCOSAMINYLTRANSFERASE"/>
    <property type="match status" value="1"/>
</dbReference>
<feature type="binding site" evidence="24">
    <location>
        <position position="429"/>
    </location>
    <ligand>
        <name>Mn(2+)</name>
        <dbReference type="ChEBI" id="CHEBI:29035"/>
    </ligand>
</feature>
<feature type="disulfide bond" evidence="25">
    <location>
        <begin position="433"/>
        <end position="441"/>
    </location>
</feature>
<keyword evidence="14 26" id="KW-0472">Membrane</keyword>
<dbReference type="GO" id="GO:0006487">
    <property type="term" value="P:protein N-linked glycosylation"/>
    <property type="evidence" value="ECO:0007669"/>
    <property type="project" value="TreeGrafter"/>
</dbReference>
<dbReference type="InterPro" id="IPR007754">
    <property type="entry name" value="GlcNAc_II"/>
</dbReference>
<dbReference type="SUPFAM" id="SSF53448">
    <property type="entry name" value="Nucleotide-diphospho-sugar transferases"/>
    <property type="match status" value="1"/>
</dbReference>
<dbReference type="PROSITE" id="PS51257">
    <property type="entry name" value="PROKAR_LIPOPROTEIN"/>
    <property type="match status" value="1"/>
</dbReference>
<comment type="similarity">
    <text evidence="4">Belongs to the glycosyltransferase 16 (GT16) protein family.</text>
</comment>
<dbReference type="GO" id="GO:0005795">
    <property type="term" value="C:Golgi stack"/>
    <property type="evidence" value="ECO:0007669"/>
    <property type="project" value="InterPro"/>
</dbReference>
<keyword evidence="28" id="KW-1185">Reference proteome</keyword>
<feature type="disulfide bond" evidence="25">
    <location>
        <begin position="254"/>
        <end position="268"/>
    </location>
</feature>
<evidence type="ECO:0000256" key="26">
    <source>
        <dbReference type="SAM" id="Phobius"/>
    </source>
</evidence>
<reference evidence="27" key="1">
    <citation type="submission" date="2021-12" db="EMBL/GenBank/DDBJ databases">
        <authorList>
            <person name="King R."/>
        </authorList>
    </citation>
    <scope>NUCLEOTIDE SEQUENCE</scope>
</reference>
<comment type="pathway">
    <text evidence="3">Protein modification; protein glycosylation.</text>
</comment>
<keyword evidence="15 25" id="KW-1015">Disulfide bond</keyword>
<dbReference type="AlphaFoldDB" id="A0A9P0APL7"/>
<accession>A0A9P0APL7</accession>
<dbReference type="GO" id="GO:0008455">
    <property type="term" value="F:alpha-1,6-mannosylglycoprotein 2-beta-N-acetylglucosaminyltransferase activity"/>
    <property type="evidence" value="ECO:0007669"/>
    <property type="project" value="UniProtKB-EC"/>
</dbReference>
<comment type="catalytic activity">
    <reaction evidence="22">
        <text>an N(4)-{beta-D-GlcNAc-(1-&gt;2)-alpha-D-Man-(1-&gt;3)-[alpha-D-Man-(1-&gt;6)]-beta-D-Man-(1-&gt;4)-beta-D-GlcNAc-(1-&gt;4)-beta-D-GlcNAc}-L-asparaginyl-[protein] + UDP-N-acetyl-alpha-D-glucosamine = N(4)-{beta-D-GlcNAc-(1-&gt;2)-alpha-D-Man-(1-&gt;3)-[beta-D-GlcNAc-(1-&gt;2)-alpha-D-Man-(1-&gt;6)]-beta-D-Man-(1-&gt;4)-beta-D-GlcNAc-(1-&gt;4)-beta-D-GlcNAc}-L-asparaginyl-[protein] + UDP + H(+)</text>
        <dbReference type="Rhea" id="RHEA:12941"/>
        <dbReference type="Rhea" id="RHEA-COMP:13526"/>
        <dbReference type="Rhea" id="RHEA-COMP:14369"/>
        <dbReference type="ChEBI" id="CHEBI:15378"/>
        <dbReference type="ChEBI" id="CHEBI:57705"/>
        <dbReference type="ChEBI" id="CHEBI:58223"/>
        <dbReference type="ChEBI" id="CHEBI:60615"/>
        <dbReference type="ChEBI" id="CHEBI:60651"/>
        <dbReference type="EC" id="2.4.1.143"/>
    </reaction>
</comment>
<dbReference type="EC" id="2.4.1.143" evidence="5"/>
<keyword evidence="11" id="KW-0735">Signal-anchor</keyword>
<evidence type="ECO:0000256" key="1">
    <source>
        <dbReference type="ARBA" id="ARBA00001936"/>
    </source>
</evidence>
<evidence type="ECO:0000256" key="13">
    <source>
        <dbReference type="ARBA" id="ARBA00023034"/>
    </source>
</evidence>
<feature type="transmembrane region" description="Helical" evidence="26">
    <location>
        <begin position="73"/>
        <end position="90"/>
    </location>
</feature>
<evidence type="ECO:0000256" key="14">
    <source>
        <dbReference type="ARBA" id="ARBA00023136"/>
    </source>
</evidence>
<dbReference type="GO" id="GO:0046872">
    <property type="term" value="F:metal ion binding"/>
    <property type="evidence" value="ECO:0007669"/>
    <property type="project" value="UniProtKB-KW"/>
</dbReference>
<dbReference type="InterPro" id="IPR029044">
    <property type="entry name" value="Nucleotide-diphossugar_trans"/>
</dbReference>
<evidence type="ECO:0000256" key="24">
    <source>
        <dbReference type="PIRSR" id="PIRSR607754-2"/>
    </source>
</evidence>
<keyword evidence="8" id="KW-0808">Transferase</keyword>